<dbReference type="Gene3D" id="3.40.930.10">
    <property type="entry name" value="Mannitol-specific EII, Chain A"/>
    <property type="match status" value="1"/>
</dbReference>
<organism evidence="2 3">
    <name type="scientific">Simkania negevensis</name>
    <dbReference type="NCBI Taxonomy" id="83561"/>
    <lineage>
        <taxon>Bacteria</taxon>
        <taxon>Pseudomonadati</taxon>
        <taxon>Chlamydiota</taxon>
        <taxon>Chlamydiia</taxon>
        <taxon>Parachlamydiales</taxon>
        <taxon>Simkaniaceae</taxon>
        <taxon>Simkania</taxon>
    </lineage>
</organism>
<accession>A0ABS3AQX7</accession>
<comment type="caution">
    <text evidence="2">The sequence shown here is derived from an EMBL/GenBank/DDBJ whole genome shotgun (WGS) entry which is preliminary data.</text>
</comment>
<dbReference type="CDD" id="cd00211">
    <property type="entry name" value="PTS_IIA_fru"/>
    <property type="match status" value="1"/>
</dbReference>
<dbReference type="Proteomes" id="UP000722121">
    <property type="component" value="Unassembled WGS sequence"/>
</dbReference>
<feature type="domain" description="PTS EIIA type-2" evidence="1">
    <location>
        <begin position="5"/>
        <end position="149"/>
    </location>
</feature>
<proteinExistence type="predicted"/>
<dbReference type="PANTHER" id="PTHR47738:SF2">
    <property type="entry name" value="PTS SYSTEM FRUCTOSE-LIKE EIIA COMPONENT"/>
    <property type="match status" value="1"/>
</dbReference>
<protein>
    <submittedName>
        <fullName evidence="2">PTS sugar transporter subunit IIA</fullName>
    </submittedName>
</protein>
<keyword evidence="3" id="KW-1185">Reference proteome</keyword>
<sequence length="149" mass="16782">MVAITNYISPNLVIFFDVTTRDEAIKELIDLLDSNKKLVDKEAFYHAILAREKIVSTGIGMGVAIPHAKLPDFDDFFIAVGIQKEGINWDALDGAPVQIVFMIGGPDDKQTEYLQILSRLTTAIKDNERRKKLLELSSKEEITQHFEGF</sequence>
<dbReference type="SUPFAM" id="SSF55804">
    <property type="entry name" value="Phoshotransferase/anion transport protein"/>
    <property type="match status" value="1"/>
</dbReference>
<dbReference type="InterPro" id="IPR016152">
    <property type="entry name" value="PTrfase/Anion_transptr"/>
</dbReference>
<dbReference type="InterPro" id="IPR002178">
    <property type="entry name" value="PTS_EIIA_type-2_dom"/>
</dbReference>
<keyword evidence="2" id="KW-0762">Sugar transport</keyword>
<evidence type="ECO:0000259" key="1">
    <source>
        <dbReference type="PROSITE" id="PS51094"/>
    </source>
</evidence>
<keyword evidence="2" id="KW-0813">Transport</keyword>
<dbReference type="PROSITE" id="PS00372">
    <property type="entry name" value="PTS_EIIA_TYPE_2_HIS"/>
    <property type="match status" value="1"/>
</dbReference>
<name>A0ABS3AQX7_9BACT</name>
<dbReference type="EMBL" id="JAFITR010000018">
    <property type="protein sequence ID" value="MBN4066710.1"/>
    <property type="molecule type" value="Genomic_DNA"/>
</dbReference>
<reference evidence="2 3" key="1">
    <citation type="submission" date="2021-02" db="EMBL/GenBank/DDBJ databases">
        <title>Activity-based single-cell genomes from oceanic crustal fluid captures similar information to metagenomic and metatranscriptomic surveys with orders of magnitude less sampling.</title>
        <authorList>
            <person name="D'Angelo T.S."/>
            <person name="Orcutt B.N."/>
        </authorList>
    </citation>
    <scope>NUCLEOTIDE SEQUENCE [LARGE SCALE GENOMIC DNA]</scope>
    <source>
        <strain evidence="2">AH-315-G07</strain>
    </source>
</reference>
<dbReference type="GO" id="GO:0016787">
    <property type="term" value="F:hydrolase activity"/>
    <property type="evidence" value="ECO:0007669"/>
    <property type="project" value="UniProtKB-KW"/>
</dbReference>
<dbReference type="PROSITE" id="PS51094">
    <property type="entry name" value="PTS_EIIA_TYPE_2"/>
    <property type="match status" value="1"/>
</dbReference>
<dbReference type="InterPro" id="IPR051541">
    <property type="entry name" value="PTS_SugarTrans_NitroReg"/>
</dbReference>
<dbReference type="Pfam" id="PF00359">
    <property type="entry name" value="PTS_EIIA_2"/>
    <property type="match status" value="1"/>
</dbReference>
<evidence type="ECO:0000313" key="3">
    <source>
        <dbReference type="Proteomes" id="UP000722121"/>
    </source>
</evidence>
<gene>
    <name evidence="2" type="ORF">JYU14_01345</name>
</gene>
<dbReference type="PANTHER" id="PTHR47738">
    <property type="entry name" value="PTS SYSTEM FRUCTOSE-LIKE EIIA COMPONENT-RELATED"/>
    <property type="match status" value="1"/>
</dbReference>
<evidence type="ECO:0000313" key="2">
    <source>
        <dbReference type="EMBL" id="MBN4066710.1"/>
    </source>
</evidence>
<keyword evidence="2" id="KW-0378">Hydrolase</keyword>